<evidence type="ECO:0000256" key="6">
    <source>
        <dbReference type="ARBA" id="ARBA00023242"/>
    </source>
</evidence>
<dbReference type="EMBL" id="KI913960">
    <property type="protein sequence ID" value="ETW03066.1"/>
    <property type="molecule type" value="Genomic_DNA"/>
</dbReference>
<comment type="subcellular location">
    <subcellularLocation>
        <location evidence="2">Cytoplasm</location>
        <location evidence="2">Cytoplasmic ribonucleoprotein granule</location>
    </subcellularLocation>
    <subcellularLocation>
        <location evidence="1">Nucleus</location>
    </subcellularLocation>
</comment>
<dbReference type="GO" id="GO:1990825">
    <property type="term" value="F:sequence-specific mRNA binding"/>
    <property type="evidence" value="ECO:0007669"/>
    <property type="project" value="TreeGrafter"/>
</dbReference>
<dbReference type="InterPro" id="IPR026795">
    <property type="entry name" value="SHFL"/>
</dbReference>
<sequence length="179" mass="19951">MYLQANKSLDEPNATQRVNQSVRGAVQYPQDAFGPNIALLDAGNGEPMELCREASAAAKATWLRQFQCKQCDNWWWGVSRQCRICRRTVAPVQLKDMLGIGWFECDQCDRKFAGFCQGNVPSACHSCGKKCWASFIVPGAKASSSGRDHHDCNECHGDGKCWVVEMAKQRASKGQSHEY</sequence>
<dbReference type="GeneID" id="20082544"/>
<gene>
    <name evidence="7" type="ORF">H310_05494</name>
</gene>
<dbReference type="VEuPathDB" id="FungiDB:H310_05494"/>
<comment type="similarity">
    <text evidence="3">Belongs to the SHFL family.</text>
</comment>
<evidence type="ECO:0000313" key="7">
    <source>
        <dbReference type="EMBL" id="ETW03066.1"/>
    </source>
</evidence>
<dbReference type="GO" id="GO:0045087">
    <property type="term" value="P:innate immune response"/>
    <property type="evidence" value="ECO:0007669"/>
    <property type="project" value="TreeGrafter"/>
</dbReference>
<dbReference type="Pfam" id="PF15135">
    <property type="entry name" value="UPF0515"/>
    <property type="match status" value="1"/>
</dbReference>
<evidence type="ECO:0000256" key="3">
    <source>
        <dbReference type="ARBA" id="ARBA00005469"/>
    </source>
</evidence>
<keyword evidence="4" id="KW-0963">Cytoplasm</keyword>
<keyword evidence="5" id="KW-0694">RNA-binding</keyword>
<dbReference type="GO" id="GO:0075523">
    <property type="term" value="P:viral translational frameshifting"/>
    <property type="evidence" value="ECO:0007669"/>
    <property type="project" value="TreeGrafter"/>
</dbReference>
<organism evidence="7">
    <name type="scientific">Aphanomyces invadans</name>
    <dbReference type="NCBI Taxonomy" id="157072"/>
    <lineage>
        <taxon>Eukaryota</taxon>
        <taxon>Sar</taxon>
        <taxon>Stramenopiles</taxon>
        <taxon>Oomycota</taxon>
        <taxon>Saprolegniomycetes</taxon>
        <taxon>Saprolegniales</taxon>
        <taxon>Verrucalvaceae</taxon>
        <taxon>Aphanomyces</taxon>
    </lineage>
</organism>
<evidence type="ECO:0000256" key="2">
    <source>
        <dbReference type="ARBA" id="ARBA00004331"/>
    </source>
</evidence>
<evidence type="ECO:0000256" key="5">
    <source>
        <dbReference type="ARBA" id="ARBA00022884"/>
    </source>
</evidence>
<dbReference type="AlphaFoldDB" id="A0A024U9G6"/>
<proteinExistence type="inferred from homology"/>
<name>A0A024U9G6_9STRA</name>
<dbReference type="GO" id="GO:0036464">
    <property type="term" value="C:cytoplasmic ribonucleoprotein granule"/>
    <property type="evidence" value="ECO:0007669"/>
    <property type="project" value="UniProtKB-SubCell"/>
</dbReference>
<dbReference type="RefSeq" id="XP_008868450.1">
    <property type="nucleotide sequence ID" value="XM_008870228.1"/>
</dbReference>
<protein>
    <submittedName>
        <fullName evidence="7">Uncharacterized protein</fullName>
    </submittedName>
</protein>
<dbReference type="GO" id="GO:0005634">
    <property type="term" value="C:nucleus"/>
    <property type="evidence" value="ECO:0007669"/>
    <property type="project" value="UniProtKB-SubCell"/>
</dbReference>
<reference evidence="7" key="1">
    <citation type="submission" date="2013-12" db="EMBL/GenBank/DDBJ databases">
        <title>The Genome Sequence of Aphanomyces invadans NJM9701.</title>
        <authorList>
            <consortium name="The Broad Institute Genomics Platform"/>
            <person name="Russ C."/>
            <person name="Tyler B."/>
            <person name="van West P."/>
            <person name="Dieguez-Uribeondo J."/>
            <person name="Young S.K."/>
            <person name="Zeng Q."/>
            <person name="Gargeya S."/>
            <person name="Fitzgerald M."/>
            <person name="Abouelleil A."/>
            <person name="Alvarado L."/>
            <person name="Chapman S.B."/>
            <person name="Gainer-Dewar J."/>
            <person name="Goldberg J."/>
            <person name="Griggs A."/>
            <person name="Gujja S."/>
            <person name="Hansen M."/>
            <person name="Howarth C."/>
            <person name="Imamovic A."/>
            <person name="Ireland A."/>
            <person name="Larimer J."/>
            <person name="McCowan C."/>
            <person name="Murphy C."/>
            <person name="Pearson M."/>
            <person name="Poon T.W."/>
            <person name="Priest M."/>
            <person name="Roberts A."/>
            <person name="Saif S."/>
            <person name="Shea T."/>
            <person name="Sykes S."/>
            <person name="Wortman J."/>
            <person name="Nusbaum C."/>
            <person name="Birren B."/>
        </authorList>
    </citation>
    <scope>NUCLEOTIDE SEQUENCE [LARGE SCALE GENOMIC DNA]</scope>
    <source>
        <strain evidence="7">NJM9701</strain>
    </source>
</reference>
<dbReference type="PANTHER" id="PTHR16135:SF2">
    <property type="entry name" value="SHIFTLESS ANTIVIRAL INHIBITOR OF RIBOSOMAL FRAMESHIFTING PROTEIN"/>
    <property type="match status" value="1"/>
</dbReference>
<evidence type="ECO:0000256" key="1">
    <source>
        <dbReference type="ARBA" id="ARBA00004123"/>
    </source>
</evidence>
<dbReference type="GO" id="GO:0043022">
    <property type="term" value="F:ribosome binding"/>
    <property type="evidence" value="ECO:0007669"/>
    <property type="project" value="TreeGrafter"/>
</dbReference>
<evidence type="ECO:0000256" key="4">
    <source>
        <dbReference type="ARBA" id="ARBA00022490"/>
    </source>
</evidence>
<keyword evidence="6" id="KW-0539">Nucleus</keyword>
<dbReference type="OrthoDB" id="10376237at2759"/>
<accession>A0A024U9G6</accession>
<dbReference type="PANTHER" id="PTHR16135">
    <property type="entry name" value="REPRESSOR OF YIELD OF DENV PROTEIN"/>
    <property type="match status" value="1"/>
</dbReference>